<dbReference type="InterPro" id="IPR000380">
    <property type="entry name" value="Topo_IA"/>
</dbReference>
<dbReference type="Pfam" id="PF01751">
    <property type="entry name" value="Toprim"/>
    <property type="match status" value="1"/>
</dbReference>
<dbReference type="CDD" id="cd00186">
    <property type="entry name" value="TOP1Ac"/>
    <property type="match status" value="1"/>
</dbReference>
<dbReference type="InterPro" id="IPR013824">
    <property type="entry name" value="Topo_IA_cen_sub1"/>
</dbReference>
<dbReference type="Pfam" id="PF01131">
    <property type="entry name" value="Topoisom_bac"/>
    <property type="match status" value="1"/>
</dbReference>
<dbReference type="GO" id="GO:0003917">
    <property type="term" value="F:DNA topoisomerase type I (single strand cut, ATP-independent) activity"/>
    <property type="evidence" value="ECO:0007669"/>
    <property type="project" value="UniProtKB-EC"/>
</dbReference>
<dbReference type="InterPro" id="IPR003602">
    <property type="entry name" value="Topo_IA_DNA-bd_dom"/>
</dbReference>
<dbReference type="InterPro" id="IPR013497">
    <property type="entry name" value="Topo_IA_cen"/>
</dbReference>
<dbReference type="GO" id="GO:0043597">
    <property type="term" value="C:cytoplasmic replication fork"/>
    <property type="evidence" value="ECO:0007669"/>
    <property type="project" value="TreeGrafter"/>
</dbReference>
<dbReference type="GO" id="GO:0006281">
    <property type="term" value="P:DNA repair"/>
    <property type="evidence" value="ECO:0007669"/>
    <property type="project" value="TreeGrafter"/>
</dbReference>
<comment type="catalytic activity">
    <reaction evidence="1">
        <text>ATP-independent breakage of single-stranded DNA, followed by passage and rejoining.</text>
        <dbReference type="EC" id="5.6.2.1"/>
    </reaction>
</comment>
<evidence type="ECO:0000256" key="4">
    <source>
        <dbReference type="ARBA" id="ARBA00023029"/>
    </source>
</evidence>
<dbReference type="InterPro" id="IPR023405">
    <property type="entry name" value="Topo_IA_core_domain"/>
</dbReference>
<dbReference type="InterPro" id="IPR013825">
    <property type="entry name" value="Topo_IA_cen_sub2"/>
</dbReference>
<dbReference type="EMBL" id="PQNY01000017">
    <property type="protein sequence ID" value="POS00914.1"/>
    <property type="molecule type" value="Genomic_DNA"/>
</dbReference>
<dbReference type="Proteomes" id="UP000237056">
    <property type="component" value="Unassembled WGS sequence"/>
</dbReference>
<dbReference type="CDD" id="cd03362">
    <property type="entry name" value="TOPRIM_TopoIA_TopoIII"/>
    <property type="match status" value="1"/>
</dbReference>
<evidence type="ECO:0000256" key="3">
    <source>
        <dbReference type="ARBA" id="ARBA00012891"/>
    </source>
</evidence>
<dbReference type="AlphaFoldDB" id="A0A2S4N5A4"/>
<dbReference type="PRINTS" id="PR00417">
    <property type="entry name" value="PRTPISMRASEI"/>
</dbReference>
<evidence type="ECO:0000259" key="11">
    <source>
        <dbReference type="PROSITE" id="PS50880"/>
    </source>
</evidence>
<dbReference type="InterPro" id="IPR013826">
    <property type="entry name" value="Topo_IA_cen_sub3"/>
</dbReference>
<dbReference type="InterPro" id="IPR034144">
    <property type="entry name" value="TOPRIM_TopoIII"/>
</dbReference>
<evidence type="ECO:0000256" key="1">
    <source>
        <dbReference type="ARBA" id="ARBA00000213"/>
    </source>
</evidence>
<keyword evidence="14" id="KW-1185">Reference proteome</keyword>
<dbReference type="InterPro" id="IPR003601">
    <property type="entry name" value="Topo_IA_2"/>
</dbReference>
<dbReference type="Pfam" id="PF13342">
    <property type="entry name" value="Toprim_Crpt"/>
    <property type="match status" value="2"/>
</dbReference>
<evidence type="ECO:0000256" key="7">
    <source>
        <dbReference type="ARBA" id="ARBA00030003"/>
    </source>
</evidence>
<keyword evidence="5" id="KW-0238">DNA-binding</keyword>
<dbReference type="Gene3D" id="3.40.50.140">
    <property type="match status" value="1"/>
</dbReference>
<sequence>MITVLAEKPSVAREIAQFLGANSKEDGYFKGNNYQVTWAFGHLVQIQPMEKLGYTGKWTLSSLPFFPDSFTLEPRDSSVLKQIQVIDSLFTTSDTIICATDAGREGELIFRYIYDYLQCTKPIQRLWISSLTPSAIAEGFDNLRDGAEFEALYRAARGRNEADYLVGLNATMTLTSKVNQGLLSLGRVQTPTLAMICQRYLEHKNFKPTPYYSIKLDLAYQSIGFNALSEHFDVLQELEAHHLLLQDKKNAEIVDVQKKEMRETPPLLHDLTSLQRIANTRYAYTSSDTLAIAQSLYERKLITYPRTGSCYISEDMLPTVQEIMQCLALEGDRYAERAKELLSAGITEKKYKCINNSKVTDHHALLITSIQPKESDFETPKHKAIYNLIKERILESFAEDCIKEVTSFSCRVEPCSLLFQGKGVVVLKKGWRTLQSVDEQQEKEENEPQGVLPKLEPGMQVGLSASHLTTHYTKPKSLYTEASLLLAMETCAKEVEDEVLRQSLKQAGIGTPATRASIIENILKREYIQRDKKQLVPTDKGLKIYQAIKELDIAKVELTGDWEHRLYLMEQNEFDKTLFDKQIQSFTSGLVQAIKEVNIASFQNTASLGVCHCGGAIIEHSKGYYCSNTQDKENKPKTCSMPFIWKTISEKTIPTAEVLALFSTKKSKTIKGFTSKEGKKFDACLVVGTDNTLSFAFETPELGNCPKCKAPLKEFNLSYSCTKYKETGCDFSIFKEIAKAKLSVSDVKALVGGKPIKKSTFVGKKGTFSAVLKLDSAFKVQMEFENPKR</sequence>
<dbReference type="RefSeq" id="WP_103726871.1">
    <property type="nucleotide sequence ID" value="NZ_PQNY01000017.1"/>
</dbReference>
<evidence type="ECO:0000256" key="9">
    <source>
        <dbReference type="ARBA" id="ARBA00032235"/>
    </source>
</evidence>
<evidence type="ECO:0000259" key="12">
    <source>
        <dbReference type="PROSITE" id="PS52039"/>
    </source>
</evidence>
<evidence type="ECO:0000313" key="14">
    <source>
        <dbReference type="Proteomes" id="UP000237056"/>
    </source>
</evidence>
<dbReference type="EC" id="5.6.2.1" evidence="3"/>
<evidence type="ECO:0000256" key="6">
    <source>
        <dbReference type="ARBA" id="ARBA00023235"/>
    </source>
</evidence>
<dbReference type="Gene3D" id="2.70.20.10">
    <property type="entry name" value="Topoisomerase I, domain 3"/>
    <property type="match status" value="1"/>
</dbReference>
<dbReference type="GO" id="GO:0006310">
    <property type="term" value="P:DNA recombination"/>
    <property type="evidence" value="ECO:0007669"/>
    <property type="project" value="TreeGrafter"/>
</dbReference>
<dbReference type="InterPro" id="IPR006171">
    <property type="entry name" value="TOPRIM_dom"/>
</dbReference>
<dbReference type="PANTHER" id="PTHR11390:SF21">
    <property type="entry name" value="DNA TOPOISOMERASE 3-ALPHA"/>
    <property type="match status" value="1"/>
</dbReference>
<evidence type="ECO:0000256" key="2">
    <source>
        <dbReference type="ARBA" id="ARBA00009446"/>
    </source>
</evidence>
<dbReference type="SUPFAM" id="SSF56712">
    <property type="entry name" value="Prokaryotic type I DNA topoisomerase"/>
    <property type="match status" value="1"/>
</dbReference>
<comment type="caution">
    <text evidence="13">The sequence shown here is derived from an EMBL/GenBank/DDBJ whole genome shotgun (WGS) entry which is preliminary data.</text>
</comment>
<feature type="domain" description="Toprim" evidence="11">
    <location>
        <begin position="1"/>
        <end position="132"/>
    </location>
</feature>
<dbReference type="InterPro" id="IPR025589">
    <property type="entry name" value="Toprim_C_rpt"/>
</dbReference>
<proteinExistence type="inferred from homology"/>
<keyword evidence="4" id="KW-0799">Topoisomerase</keyword>
<dbReference type="GO" id="GO:0006265">
    <property type="term" value="P:DNA topological change"/>
    <property type="evidence" value="ECO:0007669"/>
    <property type="project" value="InterPro"/>
</dbReference>
<evidence type="ECO:0000256" key="10">
    <source>
        <dbReference type="ARBA" id="ARBA00032877"/>
    </source>
</evidence>
<dbReference type="SMART" id="SM00493">
    <property type="entry name" value="TOPRIM"/>
    <property type="match status" value="1"/>
</dbReference>
<evidence type="ECO:0000313" key="13">
    <source>
        <dbReference type="EMBL" id="POS00914.1"/>
    </source>
</evidence>
<keyword evidence="6 13" id="KW-0413">Isomerase</keyword>
<dbReference type="OrthoDB" id="9803554at2"/>
<comment type="similarity">
    <text evidence="2">Belongs to the type IA topoisomerase family.</text>
</comment>
<evidence type="ECO:0000256" key="5">
    <source>
        <dbReference type="ARBA" id="ARBA00023125"/>
    </source>
</evidence>
<dbReference type="PANTHER" id="PTHR11390">
    <property type="entry name" value="PROKARYOTIC DNA TOPOISOMERASE"/>
    <property type="match status" value="1"/>
</dbReference>
<reference evidence="13 14" key="1">
    <citation type="submission" date="2018-01" db="EMBL/GenBank/DDBJ databases">
        <title>Genomic Encyclopedia of Type Strains, Phase I: the one thousand microbial genomes (KMG-I) project.</title>
        <authorList>
            <person name="Goeker M."/>
        </authorList>
    </citation>
    <scope>NUCLEOTIDE SEQUENCE [LARGE SCALE GENOMIC DNA]</scope>
    <source>
        <strain evidence="13 14">DSM 17960</strain>
    </source>
</reference>
<feature type="domain" description="Topo IA-type catalytic" evidence="12">
    <location>
        <begin position="149"/>
        <end position="591"/>
    </location>
</feature>
<accession>A0A2S4N5A4</accession>
<gene>
    <name evidence="13" type="ORF">Q361_11717</name>
</gene>
<protein>
    <recommendedName>
        <fullName evidence="3">DNA topoisomerase</fullName>
        <ecNumber evidence="3">5.6.2.1</ecNumber>
    </recommendedName>
    <alternativeName>
        <fullName evidence="10">Omega-protein</fullName>
    </alternativeName>
    <alternativeName>
        <fullName evidence="9">Relaxing enzyme</fullName>
    </alternativeName>
    <alternativeName>
        <fullName evidence="7">Swivelase</fullName>
    </alternativeName>
    <alternativeName>
        <fullName evidence="8">Untwisting enzyme</fullName>
    </alternativeName>
</protein>
<organism evidence="13 14">
    <name type="scientific">Flavobacterium croceum DSM 17960</name>
    <dbReference type="NCBI Taxonomy" id="1121886"/>
    <lineage>
        <taxon>Bacteria</taxon>
        <taxon>Pseudomonadati</taxon>
        <taxon>Bacteroidota</taxon>
        <taxon>Flavobacteriia</taxon>
        <taxon>Flavobacteriales</taxon>
        <taxon>Flavobacteriaceae</taxon>
        <taxon>Flavobacterium</taxon>
    </lineage>
</organism>
<dbReference type="PROSITE" id="PS50880">
    <property type="entry name" value="TOPRIM"/>
    <property type="match status" value="1"/>
</dbReference>
<dbReference type="GO" id="GO:0003677">
    <property type="term" value="F:DNA binding"/>
    <property type="evidence" value="ECO:0007669"/>
    <property type="project" value="UniProtKB-KW"/>
</dbReference>
<name>A0A2S4N5A4_9FLAO</name>
<dbReference type="PROSITE" id="PS52039">
    <property type="entry name" value="TOPO_IA_2"/>
    <property type="match status" value="1"/>
</dbReference>
<dbReference type="Gene3D" id="1.10.460.10">
    <property type="entry name" value="Topoisomerase I, domain 2"/>
    <property type="match status" value="1"/>
</dbReference>
<dbReference type="SMART" id="SM00437">
    <property type="entry name" value="TOP1Ac"/>
    <property type="match status" value="1"/>
</dbReference>
<dbReference type="SMART" id="SM00436">
    <property type="entry name" value="TOP1Bc"/>
    <property type="match status" value="1"/>
</dbReference>
<evidence type="ECO:0000256" key="8">
    <source>
        <dbReference type="ARBA" id="ARBA00031985"/>
    </source>
</evidence>
<dbReference type="Gene3D" id="1.10.290.10">
    <property type="entry name" value="Topoisomerase I, domain 4"/>
    <property type="match status" value="1"/>
</dbReference>